<reference evidence="1" key="1">
    <citation type="journal article" date="2020" name="mSystems">
        <title>Genome- and Community-Level Interaction Insights into Carbon Utilization and Element Cycling Functions of Hydrothermarchaeota in Hydrothermal Sediment.</title>
        <authorList>
            <person name="Zhou Z."/>
            <person name="Liu Y."/>
            <person name="Xu W."/>
            <person name="Pan J."/>
            <person name="Luo Z.H."/>
            <person name="Li M."/>
        </authorList>
    </citation>
    <scope>NUCLEOTIDE SEQUENCE [LARGE SCALE GENOMIC DNA]</scope>
    <source>
        <strain evidence="1">SpSt-289</strain>
    </source>
</reference>
<protein>
    <recommendedName>
        <fullName evidence="2">Bulb-type lectin domain-containing protein</fullName>
    </recommendedName>
</protein>
<dbReference type="PANTHER" id="PTHR42754:SF1">
    <property type="entry name" value="LIPOPROTEIN"/>
    <property type="match status" value="1"/>
</dbReference>
<proteinExistence type="predicted"/>
<dbReference type="PANTHER" id="PTHR42754">
    <property type="entry name" value="ENDOGLUCANASE"/>
    <property type="match status" value="1"/>
</dbReference>
<dbReference type="AlphaFoldDB" id="A0A7C1JKR6"/>
<name>A0A7C1JKR6_9CHLR</name>
<evidence type="ECO:0000313" key="1">
    <source>
        <dbReference type="EMBL" id="HDX33881.1"/>
    </source>
</evidence>
<comment type="caution">
    <text evidence="1">The sequence shown here is derived from an EMBL/GenBank/DDBJ whole genome shotgun (WGS) entry which is preliminary data.</text>
</comment>
<evidence type="ECO:0008006" key="2">
    <source>
        <dbReference type="Google" id="ProtNLM"/>
    </source>
</evidence>
<dbReference type="SUPFAM" id="SSF75011">
    <property type="entry name" value="3-carboxy-cis,cis-mucoante lactonizing enzyme"/>
    <property type="match status" value="1"/>
</dbReference>
<dbReference type="EMBL" id="DSMG01000210">
    <property type="protein sequence ID" value="HDX33881.1"/>
    <property type="molecule type" value="Genomic_DNA"/>
</dbReference>
<accession>A0A7C1JKR6</accession>
<organism evidence="1">
    <name type="scientific">Caldilinea aerophila</name>
    <dbReference type="NCBI Taxonomy" id="133453"/>
    <lineage>
        <taxon>Bacteria</taxon>
        <taxon>Bacillati</taxon>
        <taxon>Chloroflexota</taxon>
        <taxon>Caldilineae</taxon>
        <taxon>Caldilineales</taxon>
        <taxon>Caldilineaceae</taxon>
        <taxon>Caldilinea</taxon>
    </lineage>
</organism>
<sequence length="253" mass="26689">MTGQTFYYTDYRTGATHSYGLLLKVDKYGDVLSYWQLEDGVAQTSISALLATDDGSVLIWGGADTGAVLARLDTSGTVTWKQGYDFPENSGASAILQTPDGGFLLVGSTFLPGPLSGYAVKISSIGDIQWSRAYPINFNLPNRLGAGFNEVDLTSDGGFLMAGDVWPGPITGNPDYDLYVVWTDAAGNSCNSKTVAAPTPTTPNLEVSSLSAPATSAVSLIIGTPNTQSSNVVTQSADLCRYLLYLPMAVKTP</sequence>
<gene>
    <name evidence="1" type="ORF">ENQ20_20720</name>
</gene>